<proteinExistence type="inferred from homology"/>
<evidence type="ECO:0000256" key="3">
    <source>
        <dbReference type="ARBA" id="ARBA00007588"/>
    </source>
</evidence>
<evidence type="ECO:0000313" key="9">
    <source>
        <dbReference type="Proteomes" id="UP000193100"/>
    </source>
</evidence>
<name>A0A1W6KCY1_9GAMM</name>
<gene>
    <name evidence="8" type="primary">pvdA</name>
    <name evidence="8" type="ORF">MARSALSMR5_03221</name>
</gene>
<dbReference type="GO" id="GO:0006879">
    <property type="term" value="P:intracellular iron ion homeostasis"/>
    <property type="evidence" value="ECO:0007669"/>
    <property type="project" value="TreeGrafter"/>
</dbReference>
<organism evidence="8 9">
    <name type="scientific">Marinobacter salarius</name>
    <dbReference type="NCBI Taxonomy" id="1420917"/>
    <lineage>
        <taxon>Bacteria</taxon>
        <taxon>Pseudomonadati</taxon>
        <taxon>Pseudomonadota</taxon>
        <taxon>Gammaproteobacteria</taxon>
        <taxon>Pseudomonadales</taxon>
        <taxon>Marinobacteraceae</taxon>
        <taxon>Marinobacter</taxon>
    </lineage>
</organism>
<keyword evidence="7 8" id="KW-0560">Oxidoreductase</keyword>
<protein>
    <submittedName>
        <fullName evidence="8">L-ornithine N(5)-monooxygenase</fullName>
        <ecNumber evidence="8">1.14.13.195</ecNumber>
    </submittedName>
</protein>
<keyword evidence="5" id="KW-0274">FAD</keyword>
<keyword evidence="4" id="KW-0285">Flavoprotein</keyword>
<evidence type="ECO:0000256" key="5">
    <source>
        <dbReference type="ARBA" id="ARBA00022827"/>
    </source>
</evidence>
<dbReference type="PANTHER" id="PTHR42802:SF1">
    <property type="entry name" value="L-ORNITHINE N(5)-MONOOXYGENASE"/>
    <property type="match status" value="1"/>
</dbReference>
<keyword evidence="8" id="KW-0503">Monooxygenase</keyword>
<evidence type="ECO:0000256" key="6">
    <source>
        <dbReference type="ARBA" id="ARBA00022857"/>
    </source>
</evidence>
<comment type="cofactor">
    <cofactor evidence="1">
        <name>FAD</name>
        <dbReference type="ChEBI" id="CHEBI:57692"/>
    </cofactor>
</comment>
<dbReference type="PANTHER" id="PTHR42802">
    <property type="entry name" value="MONOOXYGENASE"/>
    <property type="match status" value="1"/>
</dbReference>
<comment type="pathway">
    <text evidence="2">Siderophore biosynthesis.</text>
</comment>
<evidence type="ECO:0000256" key="4">
    <source>
        <dbReference type="ARBA" id="ARBA00022630"/>
    </source>
</evidence>
<evidence type="ECO:0000256" key="1">
    <source>
        <dbReference type="ARBA" id="ARBA00001974"/>
    </source>
</evidence>
<dbReference type="Proteomes" id="UP000193100">
    <property type="component" value="Chromosome"/>
</dbReference>
<dbReference type="EC" id="1.14.13.195" evidence="8"/>
<evidence type="ECO:0000256" key="7">
    <source>
        <dbReference type="ARBA" id="ARBA00023002"/>
    </source>
</evidence>
<dbReference type="EMBL" id="CP020931">
    <property type="protein sequence ID" value="ARM85263.1"/>
    <property type="molecule type" value="Genomic_DNA"/>
</dbReference>
<dbReference type="SUPFAM" id="SSF51905">
    <property type="entry name" value="FAD/NAD(P)-binding domain"/>
    <property type="match status" value="2"/>
</dbReference>
<dbReference type="GeneID" id="77257147"/>
<dbReference type="AlphaFoldDB" id="A0A1W6KCY1"/>
<reference evidence="8 9" key="1">
    <citation type="submission" date="2017-04" db="EMBL/GenBank/DDBJ databases">
        <title>Genome Sequence of Marinobacter salarius strain SMR5 Isolated from a culture of the Diatom Skeletonema marinoi.</title>
        <authorList>
            <person name="Topel M."/>
            <person name="Pinder M.I.M."/>
            <person name="Johansson O.N."/>
            <person name="Kourtchenko O."/>
            <person name="Godhe A."/>
            <person name="Clarke A.K."/>
        </authorList>
    </citation>
    <scope>NUCLEOTIDE SEQUENCE [LARGE SCALE GENOMIC DNA]</scope>
    <source>
        <strain evidence="8 9">SMR5</strain>
    </source>
</reference>
<sequence>MSHMHDFLGVGFGPSNLALAIATQEYAEGGSSPDACFLERKPEFNWHEGMLIDGSTMQISFLKDLATLRNPQSRFTFINYLKEQGRLEDFINIQTFFPAREEYNDYLQWAASHFDDQVHYGREVEGVEPFLKDGRLIGFDVLSRTAGGELESRRARNLVLGMGGAPQVPAAFEGITDPRIVHSSQYRGRIDTLLSDQGRKARIAVVGGGQSAAEIFEDLTQRFPQVDASMILRGTALKPSDDSPFVNEIFNPSFIDQIYQQPESRRLQLLEEFRNTNYAVVDLELIERIFQIFYLQKLRGEERHQMLTRRDVARVDVGDGELRLTLHDLATDSQQELGFDAVILATGYRRNQHHELLAGLGGHLENLTPDRRYCLNLRDSDARIYLQGCCETTHGLSDTLLSVLAVRSREVLESILEGRDRGHSAVADRKAHAAPMV</sequence>
<dbReference type="RefSeq" id="WP_085681522.1">
    <property type="nucleotide sequence ID" value="NZ_CP020931.1"/>
</dbReference>
<dbReference type="Gene3D" id="3.50.50.60">
    <property type="entry name" value="FAD/NAD(P)-binding domain"/>
    <property type="match status" value="1"/>
</dbReference>
<dbReference type="InterPro" id="IPR036188">
    <property type="entry name" value="FAD/NAD-bd_sf"/>
</dbReference>
<dbReference type="Pfam" id="PF13434">
    <property type="entry name" value="Lys_Orn_oxgnase"/>
    <property type="match status" value="1"/>
</dbReference>
<evidence type="ECO:0000256" key="2">
    <source>
        <dbReference type="ARBA" id="ARBA00004924"/>
    </source>
</evidence>
<evidence type="ECO:0000313" key="8">
    <source>
        <dbReference type="EMBL" id="ARM85263.1"/>
    </source>
</evidence>
<accession>A0A1W6KCY1</accession>
<comment type="similarity">
    <text evidence="3">Belongs to the lysine N(6)-hydroxylase/L-ornithine N(5)-oxygenase family.</text>
</comment>
<dbReference type="InterPro" id="IPR025700">
    <property type="entry name" value="Lys/Orn_oxygenase"/>
</dbReference>
<keyword evidence="6" id="KW-0521">NADP</keyword>
<dbReference type="GO" id="GO:0004497">
    <property type="term" value="F:monooxygenase activity"/>
    <property type="evidence" value="ECO:0007669"/>
    <property type="project" value="UniProtKB-KW"/>
</dbReference>